<evidence type="ECO:0000313" key="1">
    <source>
        <dbReference type="EMBL" id="GJT90613.1"/>
    </source>
</evidence>
<reference evidence="1" key="1">
    <citation type="journal article" date="2022" name="Int. J. Mol. Sci.">
        <title>Draft Genome of Tanacetum Coccineum: Genomic Comparison of Closely Related Tanacetum-Family Plants.</title>
        <authorList>
            <person name="Yamashiro T."/>
            <person name="Shiraishi A."/>
            <person name="Nakayama K."/>
            <person name="Satake H."/>
        </authorList>
    </citation>
    <scope>NUCLEOTIDE SEQUENCE</scope>
</reference>
<evidence type="ECO:0000313" key="2">
    <source>
        <dbReference type="Proteomes" id="UP001151760"/>
    </source>
</evidence>
<protein>
    <submittedName>
        <fullName evidence="1">Uncharacterized protein</fullName>
    </submittedName>
</protein>
<accession>A0ABQ5HS70</accession>
<dbReference type="EMBL" id="BQNB010019938">
    <property type="protein sequence ID" value="GJT90613.1"/>
    <property type="molecule type" value="Genomic_DNA"/>
</dbReference>
<organism evidence="1 2">
    <name type="scientific">Tanacetum coccineum</name>
    <dbReference type="NCBI Taxonomy" id="301880"/>
    <lineage>
        <taxon>Eukaryota</taxon>
        <taxon>Viridiplantae</taxon>
        <taxon>Streptophyta</taxon>
        <taxon>Embryophyta</taxon>
        <taxon>Tracheophyta</taxon>
        <taxon>Spermatophyta</taxon>
        <taxon>Magnoliopsida</taxon>
        <taxon>eudicotyledons</taxon>
        <taxon>Gunneridae</taxon>
        <taxon>Pentapetalae</taxon>
        <taxon>asterids</taxon>
        <taxon>campanulids</taxon>
        <taxon>Asterales</taxon>
        <taxon>Asteraceae</taxon>
        <taxon>Asteroideae</taxon>
        <taxon>Anthemideae</taxon>
        <taxon>Anthemidinae</taxon>
        <taxon>Tanacetum</taxon>
    </lineage>
</organism>
<keyword evidence="2" id="KW-1185">Reference proteome</keyword>
<dbReference type="Proteomes" id="UP001151760">
    <property type="component" value="Unassembled WGS sequence"/>
</dbReference>
<sequence>MMVLIPMNFSSANSTKYLVSTIDGTVSLKGLILAEPDVIQARGLWEAPGSVGFVHQSFSRTNGVQSQPLSQPFYIDYSTNVATPIQHAVNGQSVRRRLLSKDTKESAFVNIEGFSQPLVGKPIVSERFQQQSLVSPLTAGNVSITEAHEGNSKCEVLSSVLFLSDVLIRAFISGCSYESISSRKSRSLAKELVTGAFSYGKIGALGITTGDFQL</sequence>
<proteinExistence type="predicted"/>
<comment type="caution">
    <text evidence="1">The sequence shown here is derived from an EMBL/GenBank/DDBJ whole genome shotgun (WGS) entry which is preliminary data.</text>
</comment>
<gene>
    <name evidence="1" type="ORF">Tco_1079458</name>
</gene>
<name>A0ABQ5HS70_9ASTR</name>
<reference evidence="1" key="2">
    <citation type="submission" date="2022-01" db="EMBL/GenBank/DDBJ databases">
        <authorList>
            <person name="Yamashiro T."/>
            <person name="Shiraishi A."/>
            <person name="Satake H."/>
            <person name="Nakayama K."/>
        </authorList>
    </citation>
    <scope>NUCLEOTIDE SEQUENCE</scope>
</reference>